<dbReference type="EMBL" id="JARBDR010000903">
    <property type="protein sequence ID" value="KAJ8304748.1"/>
    <property type="molecule type" value="Genomic_DNA"/>
</dbReference>
<protein>
    <recommendedName>
        <fullName evidence="1">Glycosyltransferase 2-like domain-containing protein</fullName>
    </recommendedName>
</protein>
<dbReference type="Pfam" id="PF13632">
    <property type="entry name" value="Glyco_trans_2_3"/>
    <property type="match status" value="1"/>
</dbReference>
<organism evidence="2 3">
    <name type="scientific">Tegillarca granosa</name>
    <name type="common">Malaysian cockle</name>
    <name type="synonym">Anadara granosa</name>
    <dbReference type="NCBI Taxonomy" id="220873"/>
    <lineage>
        <taxon>Eukaryota</taxon>
        <taxon>Metazoa</taxon>
        <taxon>Spiralia</taxon>
        <taxon>Lophotrochozoa</taxon>
        <taxon>Mollusca</taxon>
        <taxon>Bivalvia</taxon>
        <taxon>Autobranchia</taxon>
        <taxon>Pteriomorphia</taxon>
        <taxon>Arcoida</taxon>
        <taxon>Arcoidea</taxon>
        <taxon>Arcidae</taxon>
        <taxon>Tegillarca</taxon>
    </lineage>
</organism>
<gene>
    <name evidence="2" type="ORF">KUTeg_018331</name>
</gene>
<dbReference type="Gene3D" id="3.90.550.10">
    <property type="entry name" value="Spore Coat Polysaccharide Biosynthesis Protein SpsA, Chain A"/>
    <property type="match status" value="1"/>
</dbReference>
<proteinExistence type="predicted"/>
<dbReference type="InterPro" id="IPR029044">
    <property type="entry name" value="Nucleotide-diphossugar_trans"/>
</dbReference>
<evidence type="ECO:0000259" key="1">
    <source>
        <dbReference type="Pfam" id="PF13632"/>
    </source>
</evidence>
<reference evidence="2 3" key="1">
    <citation type="submission" date="2022-12" db="EMBL/GenBank/DDBJ databases">
        <title>Chromosome-level genome of Tegillarca granosa.</title>
        <authorList>
            <person name="Kim J."/>
        </authorList>
    </citation>
    <scope>NUCLEOTIDE SEQUENCE [LARGE SCALE GENOMIC DNA]</scope>
    <source>
        <strain evidence="2">Teg-2019</strain>
        <tissue evidence="2">Adductor muscle</tissue>
    </source>
</reference>
<comment type="caution">
    <text evidence="2">The sequence shown here is derived from an EMBL/GenBank/DDBJ whole genome shotgun (WGS) entry which is preliminary data.</text>
</comment>
<evidence type="ECO:0000313" key="2">
    <source>
        <dbReference type="EMBL" id="KAJ8304748.1"/>
    </source>
</evidence>
<keyword evidence="3" id="KW-1185">Reference proteome</keyword>
<dbReference type="PANTHER" id="PTHR16779:SF1">
    <property type="entry name" value="BETA-1,4-MANNOSYLTRANSFERASE EGH"/>
    <property type="match status" value="1"/>
</dbReference>
<feature type="domain" description="Glycosyltransferase 2-like" evidence="1">
    <location>
        <begin position="171"/>
        <end position="320"/>
    </location>
</feature>
<sequence>MLIFICVTWLSWRSFVVEEEDSSYFKDHTNIYVLVYIVKVTCYLARLPFSFEVFLGFFFYNPFATEIKTQNDYNKETTNHTLLFRVVTRGLFPDLVRNTLKRNMEMIENVGIKHYMFEVVTNSKIGLNPYKRLREVVIPINYVTPKGSLYKARSLQYCLEPHINKLKDNDWIIHLDEETLLTKDIIHGIIQFTRENEFQFGQAVTKFADEDIINWVTTFGDIHRVGADYGHLRNCLKCFNITFDNWRGNFLVSKLAAEREITFDFGPNGSITEDCTFGMVAASKGYTFGFVNGEVWEKSPFTVYDFIKQRQRWIKGVILSLTIQRNTI</sequence>
<dbReference type="InterPro" id="IPR001173">
    <property type="entry name" value="Glyco_trans_2-like"/>
</dbReference>
<name>A0ABQ9EHL1_TEGGR</name>
<dbReference type="Proteomes" id="UP001217089">
    <property type="component" value="Unassembled WGS sequence"/>
</dbReference>
<dbReference type="InterPro" id="IPR027389">
    <property type="entry name" value="B_mannosylTrfase_Bre-3/Egh"/>
</dbReference>
<dbReference type="SUPFAM" id="SSF53448">
    <property type="entry name" value="Nucleotide-diphospho-sugar transferases"/>
    <property type="match status" value="1"/>
</dbReference>
<evidence type="ECO:0000313" key="3">
    <source>
        <dbReference type="Proteomes" id="UP001217089"/>
    </source>
</evidence>
<accession>A0ABQ9EHL1</accession>
<dbReference type="PANTHER" id="PTHR16779">
    <property type="entry name" value="BETA-1,4-MANNOSYLTRANSFERASE EGH"/>
    <property type="match status" value="1"/>
</dbReference>